<dbReference type="AlphaFoldDB" id="A0AAQ4E190"/>
<keyword evidence="7" id="KW-0503">Monooxygenase</keyword>
<dbReference type="GO" id="GO:0016705">
    <property type="term" value="F:oxidoreductase activity, acting on paired donors, with incorporation or reduction of molecular oxygen"/>
    <property type="evidence" value="ECO:0007669"/>
    <property type="project" value="InterPro"/>
</dbReference>
<keyword evidence="9" id="KW-1185">Reference proteome</keyword>
<dbReference type="Proteomes" id="UP001321473">
    <property type="component" value="Unassembled WGS sequence"/>
</dbReference>
<dbReference type="InterPro" id="IPR036396">
    <property type="entry name" value="Cyt_P450_sf"/>
</dbReference>
<gene>
    <name evidence="8" type="ORF">V5799_015055</name>
</gene>
<organism evidence="8 9">
    <name type="scientific">Amblyomma americanum</name>
    <name type="common">Lone star tick</name>
    <dbReference type="NCBI Taxonomy" id="6943"/>
    <lineage>
        <taxon>Eukaryota</taxon>
        <taxon>Metazoa</taxon>
        <taxon>Ecdysozoa</taxon>
        <taxon>Arthropoda</taxon>
        <taxon>Chelicerata</taxon>
        <taxon>Arachnida</taxon>
        <taxon>Acari</taxon>
        <taxon>Parasitiformes</taxon>
        <taxon>Ixodida</taxon>
        <taxon>Ixodoidea</taxon>
        <taxon>Ixodidae</taxon>
        <taxon>Amblyomminae</taxon>
        <taxon>Amblyomma</taxon>
    </lineage>
</organism>
<protein>
    <recommendedName>
        <fullName evidence="10">Cytochrome P450</fullName>
    </recommendedName>
</protein>
<dbReference type="Gene3D" id="1.10.630.10">
    <property type="entry name" value="Cytochrome P450"/>
    <property type="match status" value="1"/>
</dbReference>
<evidence type="ECO:0000256" key="3">
    <source>
        <dbReference type="ARBA" id="ARBA00022617"/>
    </source>
</evidence>
<evidence type="ECO:0000313" key="8">
    <source>
        <dbReference type="EMBL" id="KAK8768480.1"/>
    </source>
</evidence>
<reference evidence="8 9" key="1">
    <citation type="journal article" date="2023" name="Arcadia Sci">
        <title>De novo assembly of a long-read Amblyomma americanum tick genome.</title>
        <authorList>
            <person name="Chou S."/>
            <person name="Poskanzer K.E."/>
            <person name="Rollins M."/>
            <person name="Thuy-Boun P.S."/>
        </authorList>
    </citation>
    <scope>NUCLEOTIDE SEQUENCE [LARGE SCALE GENOMIC DNA]</scope>
    <source>
        <strain evidence="8">F_SG_1</strain>
        <tissue evidence="8">Salivary glands</tissue>
    </source>
</reference>
<dbReference type="EMBL" id="JARKHS020023866">
    <property type="protein sequence ID" value="KAK8768480.1"/>
    <property type="molecule type" value="Genomic_DNA"/>
</dbReference>
<keyword evidence="5" id="KW-0560">Oxidoreductase</keyword>
<evidence type="ECO:0000256" key="1">
    <source>
        <dbReference type="ARBA" id="ARBA00001971"/>
    </source>
</evidence>
<evidence type="ECO:0000256" key="7">
    <source>
        <dbReference type="ARBA" id="ARBA00023033"/>
    </source>
</evidence>
<comment type="similarity">
    <text evidence="2">Belongs to the cytochrome P450 family.</text>
</comment>
<evidence type="ECO:0000256" key="6">
    <source>
        <dbReference type="ARBA" id="ARBA00023004"/>
    </source>
</evidence>
<comment type="caution">
    <text evidence="8">The sequence shown here is derived from an EMBL/GenBank/DDBJ whole genome shotgun (WGS) entry which is preliminary data.</text>
</comment>
<dbReference type="PANTHER" id="PTHR24279">
    <property type="entry name" value="CYTOCHROME P450"/>
    <property type="match status" value="1"/>
</dbReference>
<keyword evidence="6" id="KW-0408">Iron</keyword>
<evidence type="ECO:0000313" key="9">
    <source>
        <dbReference type="Proteomes" id="UP001321473"/>
    </source>
</evidence>
<proteinExistence type="inferred from homology"/>
<keyword evidence="3" id="KW-0349">Heme</keyword>
<evidence type="ECO:0000256" key="4">
    <source>
        <dbReference type="ARBA" id="ARBA00022723"/>
    </source>
</evidence>
<evidence type="ECO:0000256" key="2">
    <source>
        <dbReference type="ARBA" id="ARBA00010617"/>
    </source>
</evidence>
<evidence type="ECO:0000256" key="5">
    <source>
        <dbReference type="ARBA" id="ARBA00023002"/>
    </source>
</evidence>
<sequence length="132" mass="15355">MRRRLGPIVAEKLPGRNVLVRLFSADDIRTLYREEGRMPRHVGSHALKLYHRSRTPEFFANDGLLHSQGEEWQRLRTKTHSGFSDPRTIHAYAEDMAHIADDVVRLIASLRDSAGEVKDYHSIMKRWAFECE</sequence>
<dbReference type="GO" id="GO:0005506">
    <property type="term" value="F:iron ion binding"/>
    <property type="evidence" value="ECO:0007669"/>
    <property type="project" value="InterPro"/>
</dbReference>
<dbReference type="GO" id="GO:0020037">
    <property type="term" value="F:heme binding"/>
    <property type="evidence" value="ECO:0007669"/>
    <property type="project" value="InterPro"/>
</dbReference>
<accession>A0AAQ4E190</accession>
<name>A0AAQ4E190_AMBAM</name>
<evidence type="ECO:0008006" key="10">
    <source>
        <dbReference type="Google" id="ProtNLM"/>
    </source>
</evidence>
<dbReference type="SUPFAM" id="SSF48264">
    <property type="entry name" value="Cytochrome P450"/>
    <property type="match status" value="1"/>
</dbReference>
<dbReference type="GO" id="GO:0004497">
    <property type="term" value="F:monooxygenase activity"/>
    <property type="evidence" value="ECO:0007669"/>
    <property type="project" value="UniProtKB-KW"/>
</dbReference>
<comment type="cofactor">
    <cofactor evidence="1">
        <name>heme</name>
        <dbReference type="ChEBI" id="CHEBI:30413"/>
    </cofactor>
</comment>
<keyword evidence="4" id="KW-0479">Metal-binding</keyword>
<dbReference type="InterPro" id="IPR050479">
    <property type="entry name" value="CYP11_CYP27_families"/>
</dbReference>
<dbReference type="PANTHER" id="PTHR24279:SF120">
    <property type="entry name" value="CYTOCHROME P450"/>
    <property type="match status" value="1"/>
</dbReference>